<evidence type="ECO:0000313" key="1">
    <source>
        <dbReference type="EMBL" id="GGG58444.1"/>
    </source>
</evidence>
<accession>A0A917LV38</accession>
<proteinExistence type="predicted"/>
<organism evidence="1 2">
    <name type="scientific">Pseudohongiella nitratireducens</name>
    <dbReference type="NCBI Taxonomy" id="1768907"/>
    <lineage>
        <taxon>Bacteria</taxon>
        <taxon>Pseudomonadati</taxon>
        <taxon>Pseudomonadota</taxon>
        <taxon>Gammaproteobacteria</taxon>
        <taxon>Pseudomonadales</taxon>
        <taxon>Pseudohongiellaceae</taxon>
        <taxon>Pseudohongiella</taxon>
    </lineage>
</organism>
<protein>
    <submittedName>
        <fullName evidence="1">Uncharacterized protein</fullName>
    </submittedName>
</protein>
<evidence type="ECO:0000313" key="2">
    <source>
        <dbReference type="Proteomes" id="UP000627715"/>
    </source>
</evidence>
<gene>
    <name evidence="1" type="ORF">GCM10011403_14710</name>
</gene>
<reference evidence="1" key="1">
    <citation type="journal article" date="2014" name="Int. J. Syst. Evol. Microbiol.">
        <title>Complete genome sequence of Corynebacterium casei LMG S-19264T (=DSM 44701T), isolated from a smear-ripened cheese.</title>
        <authorList>
            <consortium name="US DOE Joint Genome Institute (JGI-PGF)"/>
            <person name="Walter F."/>
            <person name="Albersmeier A."/>
            <person name="Kalinowski J."/>
            <person name="Ruckert C."/>
        </authorList>
    </citation>
    <scope>NUCLEOTIDE SEQUENCE</scope>
    <source>
        <strain evidence="1">CGMCC 1.15425</strain>
    </source>
</reference>
<reference evidence="1" key="2">
    <citation type="submission" date="2020-09" db="EMBL/GenBank/DDBJ databases">
        <authorList>
            <person name="Sun Q."/>
            <person name="Zhou Y."/>
        </authorList>
    </citation>
    <scope>NUCLEOTIDE SEQUENCE</scope>
    <source>
        <strain evidence="1">CGMCC 1.15425</strain>
    </source>
</reference>
<dbReference type="Proteomes" id="UP000627715">
    <property type="component" value="Unassembled WGS sequence"/>
</dbReference>
<keyword evidence="2" id="KW-1185">Reference proteome</keyword>
<dbReference type="EMBL" id="BMIY01000006">
    <property type="protein sequence ID" value="GGG58444.1"/>
    <property type="molecule type" value="Genomic_DNA"/>
</dbReference>
<name>A0A917LV38_9GAMM</name>
<dbReference type="AlphaFoldDB" id="A0A917LV38"/>
<sequence>MHMLAAGEYKQALVRLPLMTENLCDALKWRSLTHSRHTPIVLCIDQKRMEGRESDP</sequence>
<comment type="caution">
    <text evidence="1">The sequence shown here is derived from an EMBL/GenBank/DDBJ whole genome shotgun (WGS) entry which is preliminary data.</text>
</comment>